<dbReference type="GeneTree" id="ENSGT01030000234575"/>
<dbReference type="InterPro" id="IPR018378">
    <property type="entry name" value="C-type_lectin_CS"/>
</dbReference>
<dbReference type="InterPro" id="IPR033989">
    <property type="entry name" value="CD209-like_CTLD"/>
</dbReference>
<dbReference type="SMART" id="SM00034">
    <property type="entry name" value="CLECT"/>
    <property type="match status" value="1"/>
</dbReference>
<dbReference type="GO" id="GO:0030246">
    <property type="term" value="F:carbohydrate binding"/>
    <property type="evidence" value="ECO:0007669"/>
    <property type="project" value="UniProtKB-KW"/>
</dbReference>
<dbReference type="AlphaFoldDB" id="A0AAQ5ZTF1"/>
<keyword evidence="6" id="KW-1185">Reference proteome</keyword>
<dbReference type="CDD" id="cd03590">
    <property type="entry name" value="CLECT_DC-SIGN_like"/>
    <property type="match status" value="1"/>
</dbReference>
<keyword evidence="2" id="KW-1015">Disulfide bond</keyword>
<dbReference type="InterPro" id="IPR016187">
    <property type="entry name" value="CTDL_fold"/>
</dbReference>
<dbReference type="PROSITE" id="PS00615">
    <property type="entry name" value="C_TYPE_LECTIN_1"/>
    <property type="match status" value="1"/>
</dbReference>
<evidence type="ECO:0000256" key="2">
    <source>
        <dbReference type="ARBA" id="ARBA00023157"/>
    </source>
</evidence>
<protein>
    <recommendedName>
        <fullName evidence="4">C-type lectin domain-containing protein</fullName>
    </recommendedName>
</protein>
<name>A0AAQ5ZTF1_AMPOC</name>
<dbReference type="InterPro" id="IPR001304">
    <property type="entry name" value="C-type_lectin-like"/>
</dbReference>
<evidence type="ECO:0000313" key="6">
    <source>
        <dbReference type="Proteomes" id="UP001501940"/>
    </source>
</evidence>
<dbReference type="SUPFAM" id="SSF56436">
    <property type="entry name" value="C-type lectin-like"/>
    <property type="match status" value="1"/>
</dbReference>
<feature type="region of interest" description="Disordered" evidence="3">
    <location>
        <begin position="72"/>
        <end position="93"/>
    </location>
</feature>
<keyword evidence="1" id="KW-0430">Lectin</keyword>
<dbReference type="GeneID" id="111585102"/>
<sequence length="277" mass="32490">MMQGTETRDYMNEPPRRRKKRSGDKKQTEKRLCHMIVLGFALLCIVQATLNISLRLTLYSSKESIHPDCNATRFSGNDQTEEAQGNGVQQKSDQCNKLQERFNSLTRERDELKDRNNQLTNRIRAVEDERDRLKQLCGTLSSQRCPPRWREIQSRCYFLSTESKTWEESRKHCQSEEADLVVISSQQEQEAIYRLDKDQYLLFWIGLKGTNGVFRWVDGSELRETFWKEGQPDHGGPNNVEDCVEMYHHNPVLNNWNDAPCGHKRRWLCEKNAHPIS</sequence>
<dbReference type="KEGG" id="aoce:111585102"/>
<dbReference type="Proteomes" id="UP001501940">
    <property type="component" value="Chromosome 4"/>
</dbReference>
<dbReference type="InterPro" id="IPR016186">
    <property type="entry name" value="C-type_lectin-like/link_sf"/>
</dbReference>
<feature type="region of interest" description="Disordered" evidence="3">
    <location>
        <begin position="1"/>
        <end position="28"/>
    </location>
</feature>
<evidence type="ECO:0000256" key="3">
    <source>
        <dbReference type="SAM" id="MobiDB-lite"/>
    </source>
</evidence>
<evidence type="ECO:0000256" key="1">
    <source>
        <dbReference type="ARBA" id="ARBA00022734"/>
    </source>
</evidence>
<dbReference type="PANTHER" id="PTHR22803">
    <property type="entry name" value="MANNOSE, PHOSPHOLIPASE, LECTIN RECEPTOR RELATED"/>
    <property type="match status" value="1"/>
</dbReference>
<proteinExistence type="predicted"/>
<evidence type="ECO:0000259" key="4">
    <source>
        <dbReference type="PROSITE" id="PS50041"/>
    </source>
</evidence>
<dbReference type="Gene3D" id="3.10.100.10">
    <property type="entry name" value="Mannose-Binding Protein A, subunit A"/>
    <property type="match status" value="1"/>
</dbReference>
<dbReference type="InterPro" id="IPR050111">
    <property type="entry name" value="C-type_lectin/snaclec_domain"/>
</dbReference>
<feature type="compositionally biased region" description="Basic and acidic residues" evidence="3">
    <location>
        <begin position="1"/>
        <end position="15"/>
    </location>
</feature>
<accession>A0AAQ5ZTF1</accession>
<reference evidence="5 6" key="1">
    <citation type="submission" date="2022-01" db="EMBL/GenBank/DDBJ databases">
        <title>A chromosome-scale genome assembly of the false clownfish, Amphiprion ocellaris.</title>
        <authorList>
            <person name="Ryu T."/>
        </authorList>
    </citation>
    <scope>NUCLEOTIDE SEQUENCE [LARGE SCALE GENOMIC DNA]</scope>
</reference>
<evidence type="ECO:0000313" key="5">
    <source>
        <dbReference type="Ensembl" id="ENSAOCP00000068359.1"/>
    </source>
</evidence>
<dbReference type="Pfam" id="PF00059">
    <property type="entry name" value="Lectin_C"/>
    <property type="match status" value="1"/>
</dbReference>
<reference evidence="5" key="3">
    <citation type="submission" date="2025-09" db="UniProtKB">
        <authorList>
            <consortium name="Ensembl"/>
        </authorList>
    </citation>
    <scope>IDENTIFICATION</scope>
</reference>
<feature type="domain" description="C-type lectin" evidence="4">
    <location>
        <begin position="152"/>
        <end position="270"/>
    </location>
</feature>
<organism evidence="5 6">
    <name type="scientific">Amphiprion ocellaris</name>
    <name type="common">Clown anemonefish</name>
    <dbReference type="NCBI Taxonomy" id="80972"/>
    <lineage>
        <taxon>Eukaryota</taxon>
        <taxon>Metazoa</taxon>
        <taxon>Chordata</taxon>
        <taxon>Craniata</taxon>
        <taxon>Vertebrata</taxon>
        <taxon>Euteleostomi</taxon>
        <taxon>Actinopterygii</taxon>
        <taxon>Neopterygii</taxon>
        <taxon>Teleostei</taxon>
        <taxon>Neoteleostei</taxon>
        <taxon>Acanthomorphata</taxon>
        <taxon>Ovalentaria</taxon>
        <taxon>Pomacentridae</taxon>
        <taxon>Amphiprion</taxon>
    </lineage>
</organism>
<dbReference type="PROSITE" id="PS50041">
    <property type="entry name" value="C_TYPE_LECTIN_2"/>
    <property type="match status" value="1"/>
</dbReference>
<reference evidence="5" key="2">
    <citation type="submission" date="2025-08" db="UniProtKB">
        <authorList>
            <consortium name="Ensembl"/>
        </authorList>
    </citation>
    <scope>IDENTIFICATION</scope>
</reference>
<dbReference type="Ensembl" id="ENSAOCT00000065005.1">
    <property type="protein sequence ID" value="ENSAOCP00000068359.1"/>
    <property type="gene ID" value="ENSAOCG00000031990.1"/>
</dbReference>
<dbReference type="RefSeq" id="XP_023150247.2">
    <property type="nucleotide sequence ID" value="XM_023294479.3"/>
</dbReference>